<keyword evidence="5" id="KW-1185">Reference proteome</keyword>
<keyword evidence="1" id="KW-0547">Nucleotide-binding</keyword>
<dbReference type="Pfam" id="PF00005">
    <property type="entry name" value="ABC_tran"/>
    <property type="match status" value="1"/>
</dbReference>
<dbReference type="SMART" id="SM00382">
    <property type="entry name" value="AAA"/>
    <property type="match status" value="1"/>
</dbReference>
<dbReference type="EMBL" id="QXXA01000009">
    <property type="protein sequence ID" value="NBI06909.1"/>
    <property type="molecule type" value="Genomic_DNA"/>
</dbReference>
<reference evidence="4 5" key="1">
    <citation type="submission" date="2018-08" db="EMBL/GenBank/DDBJ databases">
        <title>Murine metabolic-syndrome-specific gut microbial biobank.</title>
        <authorList>
            <person name="Liu C."/>
        </authorList>
    </citation>
    <scope>NUCLEOTIDE SEQUENCE [LARGE SCALE GENOMIC DNA]</scope>
    <source>
        <strain evidence="4 5">583</strain>
    </source>
</reference>
<dbReference type="SUPFAM" id="SSF52540">
    <property type="entry name" value="P-loop containing nucleoside triphosphate hydrolases"/>
    <property type="match status" value="1"/>
</dbReference>
<dbReference type="InterPro" id="IPR017871">
    <property type="entry name" value="ABC_transporter-like_CS"/>
</dbReference>
<dbReference type="InterPro" id="IPR003593">
    <property type="entry name" value="AAA+_ATPase"/>
</dbReference>
<name>A0A845QYP7_9CLOT</name>
<proteinExistence type="predicted"/>
<evidence type="ECO:0000313" key="4">
    <source>
        <dbReference type="EMBL" id="NBI06909.1"/>
    </source>
</evidence>
<accession>A0A845QYP7</accession>
<dbReference type="AlphaFoldDB" id="A0A845QYP7"/>
<dbReference type="PANTHER" id="PTHR43158">
    <property type="entry name" value="SKFA PEPTIDE EXPORT ATP-BINDING PROTEIN SKFE"/>
    <property type="match status" value="1"/>
</dbReference>
<evidence type="ECO:0000259" key="3">
    <source>
        <dbReference type="PROSITE" id="PS50893"/>
    </source>
</evidence>
<dbReference type="GO" id="GO:0016887">
    <property type="term" value="F:ATP hydrolysis activity"/>
    <property type="evidence" value="ECO:0007669"/>
    <property type="project" value="InterPro"/>
</dbReference>
<feature type="domain" description="ABC transporter" evidence="3">
    <location>
        <begin position="2"/>
        <end position="199"/>
    </location>
</feature>
<keyword evidence="2 4" id="KW-0067">ATP-binding</keyword>
<organism evidence="4 5">
    <name type="scientific">Senegalia massiliensis</name>
    <dbReference type="NCBI Taxonomy" id="1720316"/>
    <lineage>
        <taxon>Bacteria</taxon>
        <taxon>Bacillati</taxon>
        <taxon>Bacillota</taxon>
        <taxon>Clostridia</taxon>
        <taxon>Eubacteriales</taxon>
        <taxon>Clostridiaceae</taxon>
        <taxon>Senegalia</taxon>
    </lineage>
</organism>
<sequence>MIKLESIYKDIKGKNILSDINYNFKKGKIYLLKGPNGSGKTMLLRLLCDLIHPTSGNIDKPKYSYGVIIENSNFVENETARSNLKFLASIKKKINMKQIEYYLSKVNLIDYADVKVKKYSLGMKQRLAICQAIMEEPDVLLLDEPFNALDDKNFMEIVKYIESIKEDRIIIIAAHGFNLQELSLFDEIITMQNGQIVNIKWN</sequence>
<dbReference type="OrthoDB" id="9809205at2"/>
<dbReference type="Proteomes" id="UP000467132">
    <property type="component" value="Unassembled WGS sequence"/>
</dbReference>
<dbReference type="InterPro" id="IPR027417">
    <property type="entry name" value="P-loop_NTPase"/>
</dbReference>
<dbReference type="RefSeq" id="WP_160197385.1">
    <property type="nucleotide sequence ID" value="NZ_QXXA01000009.1"/>
</dbReference>
<dbReference type="PANTHER" id="PTHR43158:SF7">
    <property type="entry name" value="ABC TRANSPORTER, ATP-BINDING PROTEIN"/>
    <property type="match status" value="1"/>
</dbReference>
<protein>
    <submittedName>
        <fullName evidence="4">ABC transporter ATP-binding protein</fullName>
    </submittedName>
</protein>
<dbReference type="Gene3D" id="3.40.50.300">
    <property type="entry name" value="P-loop containing nucleotide triphosphate hydrolases"/>
    <property type="match status" value="1"/>
</dbReference>
<evidence type="ECO:0000313" key="5">
    <source>
        <dbReference type="Proteomes" id="UP000467132"/>
    </source>
</evidence>
<dbReference type="PROSITE" id="PS50893">
    <property type="entry name" value="ABC_TRANSPORTER_2"/>
    <property type="match status" value="1"/>
</dbReference>
<dbReference type="PROSITE" id="PS00211">
    <property type="entry name" value="ABC_TRANSPORTER_1"/>
    <property type="match status" value="1"/>
</dbReference>
<comment type="caution">
    <text evidence="4">The sequence shown here is derived from an EMBL/GenBank/DDBJ whole genome shotgun (WGS) entry which is preliminary data.</text>
</comment>
<dbReference type="InterPro" id="IPR003439">
    <property type="entry name" value="ABC_transporter-like_ATP-bd"/>
</dbReference>
<dbReference type="GO" id="GO:0005524">
    <property type="term" value="F:ATP binding"/>
    <property type="evidence" value="ECO:0007669"/>
    <property type="project" value="UniProtKB-KW"/>
</dbReference>
<evidence type="ECO:0000256" key="1">
    <source>
        <dbReference type="ARBA" id="ARBA00022741"/>
    </source>
</evidence>
<gene>
    <name evidence="4" type="ORF">D3Z33_08590</name>
</gene>
<evidence type="ECO:0000256" key="2">
    <source>
        <dbReference type="ARBA" id="ARBA00022840"/>
    </source>
</evidence>